<gene>
    <name evidence="2" type="ORF">QBC34DRAFT_488060</name>
</gene>
<accession>A0AAV9G784</accession>
<organism evidence="2 3">
    <name type="scientific">Podospora aff. communis PSN243</name>
    <dbReference type="NCBI Taxonomy" id="3040156"/>
    <lineage>
        <taxon>Eukaryota</taxon>
        <taxon>Fungi</taxon>
        <taxon>Dikarya</taxon>
        <taxon>Ascomycota</taxon>
        <taxon>Pezizomycotina</taxon>
        <taxon>Sordariomycetes</taxon>
        <taxon>Sordariomycetidae</taxon>
        <taxon>Sordariales</taxon>
        <taxon>Podosporaceae</taxon>
        <taxon>Podospora</taxon>
    </lineage>
</organism>
<reference evidence="2" key="1">
    <citation type="journal article" date="2023" name="Mol. Phylogenet. Evol.">
        <title>Genome-scale phylogeny and comparative genomics of the fungal order Sordariales.</title>
        <authorList>
            <person name="Hensen N."/>
            <person name="Bonometti L."/>
            <person name="Westerberg I."/>
            <person name="Brannstrom I.O."/>
            <person name="Guillou S."/>
            <person name="Cros-Aarteil S."/>
            <person name="Calhoun S."/>
            <person name="Haridas S."/>
            <person name="Kuo A."/>
            <person name="Mondo S."/>
            <person name="Pangilinan J."/>
            <person name="Riley R."/>
            <person name="LaButti K."/>
            <person name="Andreopoulos B."/>
            <person name="Lipzen A."/>
            <person name="Chen C."/>
            <person name="Yan M."/>
            <person name="Daum C."/>
            <person name="Ng V."/>
            <person name="Clum A."/>
            <person name="Steindorff A."/>
            <person name="Ohm R.A."/>
            <person name="Martin F."/>
            <person name="Silar P."/>
            <person name="Natvig D.O."/>
            <person name="Lalanne C."/>
            <person name="Gautier V."/>
            <person name="Ament-Velasquez S.L."/>
            <person name="Kruys A."/>
            <person name="Hutchinson M.I."/>
            <person name="Powell A.J."/>
            <person name="Barry K."/>
            <person name="Miller A.N."/>
            <person name="Grigoriev I.V."/>
            <person name="Debuchy R."/>
            <person name="Gladieux P."/>
            <person name="Hiltunen Thoren M."/>
            <person name="Johannesson H."/>
        </authorList>
    </citation>
    <scope>NUCLEOTIDE SEQUENCE</scope>
    <source>
        <strain evidence="2">PSN243</strain>
    </source>
</reference>
<name>A0AAV9G784_9PEZI</name>
<dbReference type="EMBL" id="MU865983">
    <property type="protein sequence ID" value="KAK4444017.1"/>
    <property type="molecule type" value="Genomic_DNA"/>
</dbReference>
<keyword evidence="3" id="KW-1185">Reference proteome</keyword>
<protein>
    <submittedName>
        <fullName evidence="2">Uncharacterized protein</fullName>
    </submittedName>
</protein>
<evidence type="ECO:0000313" key="3">
    <source>
        <dbReference type="Proteomes" id="UP001321760"/>
    </source>
</evidence>
<evidence type="ECO:0000256" key="1">
    <source>
        <dbReference type="SAM" id="MobiDB-lite"/>
    </source>
</evidence>
<dbReference type="AlphaFoldDB" id="A0AAV9G784"/>
<feature type="compositionally biased region" description="Basic and acidic residues" evidence="1">
    <location>
        <begin position="311"/>
        <end position="322"/>
    </location>
</feature>
<evidence type="ECO:0000313" key="2">
    <source>
        <dbReference type="EMBL" id="KAK4444017.1"/>
    </source>
</evidence>
<sequence>MRARRESFDDDIPSPATVFEPKEMSNLDSLDDEHASIFRAALTRLLGTELAEHTFAEIVDGLPTKASFSAFHRYFNTTNHPVFALDHTELCPGVIEKTRQIRDEFDPMSLTFKTELLSAFQRALPSTQRFELRLLEMLADACHQIASYLYSLDNGVHKHSLYYAWRDSTEPASPDPRLVLHRAPAAFNHTAYQDFDQYPNGISDVAGYWAEAKIFGGVMVFDRGESGTECRDVYLHSCSVNGPATLYPPTPQQSDALISFLLGTATQDAPCPLPIPATSENRATDWPEIGDEMVYAVKQYREAQGEEPFDQAEKDRLEENMKKITPSSPLWRG</sequence>
<comment type="caution">
    <text evidence="2">The sequence shown here is derived from an EMBL/GenBank/DDBJ whole genome shotgun (WGS) entry which is preliminary data.</text>
</comment>
<feature type="region of interest" description="Disordered" evidence="1">
    <location>
        <begin position="304"/>
        <end position="333"/>
    </location>
</feature>
<proteinExistence type="predicted"/>
<dbReference type="Proteomes" id="UP001321760">
    <property type="component" value="Unassembled WGS sequence"/>
</dbReference>
<reference evidence="2" key="2">
    <citation type="submission" date="2023-05" db="EMBL/GenBank/DDBJ databases">
        <authorList>
            <consortium name="Lawrence Berkeley National Laboratory"/>
            <person name="Steindorff A."/>
            <person name="Hensen N."/>
            <person name="Bonometti L."/>
            <person name="Westerberg I."/>
            <person name="Brannstrom I.O."/>
            <person name="Guillou S."/>
            <person name="Cros-Aarteil S."/>
            <person name="Calhoun S."/>
            <person name="Haridas S."/>
            <person name="Kuo A."/>
            <person name="Mondo S."/>
            <person name="Pangilinan J."/>
            <person name="Riley R."/>
            <person name="Labutti K."/>
            <person name="Andreopoulos B."/>
            <person name="Lipzen A."/>
            <person name="Chen C."/>
            <person name="Yanf M."/>
            <person name="Daum C."/>
            <person name="Ng V."/>
            <person name="Clum A."/>
            <person name="Ohm R."/>
            <person name="Martin F."/>
            <person name="Silar P."/>
            <person name="Natvig D."/>
            <person name="Lalanne C."/>
            <person name="Gautier V."/>
            <person name="Ament-Velasquez S.L."/>
            <person name="Kruys A."/>
            <person name="Hutchinson M.I."/>
            <person name="Powell A.J."/>
            <person name="Barry K."/>
            <person name="Miller A.N."/>
            <person name="Grigoriev I.V."/>
            <person name="Debuchy R."/>
            <person name="Gladieux P."/>
            <person name="Thoren M.H."/>
            <person name="Johannesson H."/>
        </authorList>
    </citation>
    <scope>NUCLEOTIDE SEQUENCE</scope>
    <source>
        <strain evidence="2">PSN243</strain>
    </source>
</reference>